<feature type="non-terminal residue" evidence="1">
    <location>
        <position position="1"/>
    </location>
</feature>
<proteinExistence type="predicted"/>
<reference evidence="2" key="2">
    <citation type="submission" date="2015-01" db="EMBL/GenBank/DDBJ databases">
        <title>Evolutionary Origins and Diversification of the Mycorrhizal Mutualists.</title>
        <authorList>
            <consortium name="DOE Joint Genome Institute"/>
            <consortium name="Mycorrhizal Genomics Consortium"/>
            <person name="Kohler A."/>
            <person name="Kuo A."/>
            <person name="Nagy L.G."/>
            <person name="Floudas D."/>
            <person name="Copeland A."/>
            <person name="Barry K.W."/>
            <person name="Cichocki N."/>
            <person name="Veneault-Fourrey C."/>
            <person name="LaButti K."/>
            <person name="Lindquist E.A."/>
            <person name="Lipzen A."/>
            <person name="Lundell T."/>
            <person name="Morin E."/>
            <person name="Murat C."/>
            <person name="Riley R."/>
            <person name="Ohm R."/>
            <person name="Sun H."/>
            <person name="Tunlid A."/>
            <person name="Henrissat B."/>
            <person name="Grigoriev I.V."/>
            <person name="Hibbett D.S."/>
            <person name="Martin F."/>
        </authorList>
    </citation>
    <scope>NUCLEOTIDE SEQUENCE [LARGE SCALE GENOMIC DNA]</scope>
    <source>
        <strain evidence="2">Marx 270</strain>
    </source>
</reference>
<sequence>HPIRYSPPSAGFMASSSRTSTLLCAGKYWAQIREAWSCPPAGSPGLLSIASRMRSISLCKQ</sequence>
<organism evidence="1 2">
    <name type="scientific">Pisolithus tinctorius Marx 270</name>
    <dbReference type="NCBI Taxonomy" id="870435"/>
    <lineage>
        <taxon>Eukaryota</taxon>
        <taxon>Fungi</taxon>
        <taxon>Dikarya</taxon>
        <taxon>Basidiomycota</taxon>
        <taxon>Agaricomycotina</taxon>
        <taxon>Agaricomycetes</taxon>
        <taxon>Agaricomycetidae</taxon>
        <taxon>Boletales</taxon>
        <taxon>Sclerodermatineae</taxon>
        <taxon>Pisolithaceae</taxon>
        <taxon>Pisolithus</taxon>
    </lineage>
</organism>
<accession>A0A0C3NLN9</accession>
<gene>
    <name evidence="1" type="ORF">M404DRAFT_1006721</name>
</gene>
<dbReference type="Proteomes" id="UP000054217">
    <property type="component" value="Unassembled WGS sequence"/>
</dbReference>
<dbReference type="InParanoid" id="A0A0C3NLN9"/>
<keyword evidence="2" id="KW-1185">Reference proteome</keyword>
<name>A0A0C3NLN9_PISTI</name>
<evidence type="ECO:0000313" key="2">
    <source>
        <dbReference type="Proteomes" id="UP000054217"/>
    </source>
</evidence>
<dbReference type="EMBL" id="KN832044">
    <property type="protein sequence ID" value="KIN96555.1"/>
    <property type="molecule type" value="Genomic_DNA"/>
</dbReference>
<dbReference type="HOGENOM" id="CLU_2929094_0_0_1"/>
<protein>
    <submittedName>
        <fullName evidence="1">Uncharacterized protein</fullName>
    </submittedName>
</protein>
<reference evidence="1 2" key="1">
    <citation type="submission" date="2014-04" db="EMBL/GenBank/DDBJ databases">
        <authorList>
            <consortium name="DOE Joint Genome Institute"/>
            <person name="Kuo A."/>
            <person name="Kohler A."/>
            <person name="Costa M.D."/>
            <person name="Nagy L.G."/>
            <person name="Floudas D."/>
            <person name="Copeland A."/>
            <person name="Barry K.W."/>
            <person name="Cichocki N."/>
            <person name="Veneault-Fourrey C."/>
            <person name="LaButti K."/>
            <person name="Lindquist E.A."/>
            <person name="Lipzen A."/>
            <person name="Lundell T."/>
            <person name="Morin E."/>
            <person name="Murat C."/>
            <person name="Sun H."/>
            <person name="Tunlid A."/>
            <person name="Henrissat B."/>
            <person name="Grigoriev I.V."/>
            <person name="Hibbett D.S."/>
            <person name="Martin F."/>
            <person name="Nordberg H.P."/>
            <person name="Cantor M.N."/>
            <person name="Hua S.X."/>
        </authorList>
    </citation>
    <scope>NUCLEOTIDE SEQUENCE [LARGE SCALE GENOMIC DNA]</scope>
    <source>
        <strain evidence="1 2">Marx 270</strain>
    </source>
</reference>
<evidence type="ECO:0000313" key="1">
    <source>
        <dbReference type="EMBL" id="KIN96555.1"/>
    </source>
</evidence>
<dbReference type="AlphaFoldDB" id="A0A0C3NLN9"/>